<dbReference type="InterPro" id="IPR020843">
    <property type="entry name" value="ER"/>
</dbReference>
<keyword evidence="4 6" id="KW-0862">Zinc</keyword>
<reference evidence="8" key="1">
    <citation type="journal article" date="2020" name="Phytopathology">
        <title>Genome Sequence Resources of Colletotrichum truncatum, C. plurivorum, C. musicola, and C. sojae: Four Species Pathogenic to Soybean (Glycine max).</title>
        <authorList>
            <person name="Rogerio F."/>
            <person name="Boufleur T.R."/>
            <person name="Ciampi-Guillardi M."/>
            <person name="Sukno S.A."/>
            <person name="Thon M.R."/>
            <person name="Massola Junior N.S."/>
            <person name="Baroncelli R."/>
        </authorList>
    </citation>
    <scope>NUCLEOTIDE SEQUENCE</scope>
    <source>
        <strain evidence="8">LFN0074</strain>
    </source>
</reference>
<evidence type="ECO:0000256" key="1">
    <source>
        <dbReference type="ARBA" id="ARBA00001947"/>
    </source>
</evidence>
<dbReference type="PROSITE" id="PS00059">
    <property type="entry name" value="ADH_ZINC"/>
    <property type="match status" value="1"/>
</dbReference>
<evidence type="ECO:0000256" key="2">
    <source>
        <dbReference type="ARBA" id="ARBA00008072"/>
    </source>
</evidence>
<keyword evidence="3 6" id="KW-0479">Metal-binding</keyword>
<keyword evidence="5" id="KW-0560">Oxidoreductase</keyword>
<dbReference type="GO" id="GO:0008270">
    <property type="term" value="F:zinc ion binding"/>
    <property type="evidence" value="ECO:0007669"/>
    <property type="project" value="InterPro"/>
</dbReference>
<dbReference type="SUPFAM" id="SSF50129">
    <property type="entry name" value="GroES-like"/>
    <property type="match status" value="1"/>
</dbReference>
<keyword evidence="9" id="KW-1185">Reference proteome</keyword>
<name>A0A8H6N5J2_9PEZI</name>
<dbReference type="PANTHER" id="PTHR42813:SF4">
    <property type="entry name" value="NADP-DEPENDENT ISOPROPANOL DEHYDROGENASE"/>
    <property type="match status" value="1"/>
</dbReference>
<gene>
    <name evidence="8" type="ORF">CMUS01_11587</name>
</gene>
<evidence type="ECO:0000256" key="3">
    <source>
        <dbReference type="ARBA" id="ARBA00022723"/>
    </source>
</evidence>
<dbReference type="Proteomes" id="UP000639643">
    <property type="component" value="Unassembled WGS sequence"/>
</dbReference>
<evidence type="ECO:0000256" key="6">
    <source>
        <dbReference type="RuleBase" id="RU361277"/>
    </source>
</evidence>
<dbReference type="InterPro" id="IPR013149">
    <property type="entry name" value="ADH-like_C"/>
</dbReference>
<protein>
    <submittedName>
        <fullName evidence="8">Alcohol dehydrogenase</fullName>
    </submittedName>
</protein>
<dbReference type="OrthoDB" id="442947at2759"/>
<dbReference type="InterPro" id="IPR013154">
    <property type="entry name" value="ADH-like_N"/>
</dbReference>
<feature type="domain" description="Enoyl reductase (ER)" evidence="7">
    <location>
        <begin position="57"/>
        <end position="391"/>
    </location>
</feature>
<dbReference type="InterPro" id="IPR036291">
    <property type="entry name" value="NAD(P)-bd_dom_sf"/>
</dbReference>
<dbReference type="SUPFAM" id="SSF51735">
    <property type="entry name" value="NAD(P)-binding Rossmann-fold domains"/>
    <property type="match status" value="1"/>
</dbReference>
<evidence type="ECO:0000313" key="8">
    <source>
        <dbReference type="EMBL" id="KAF6820295.1"/>
    </source>
</evidence>
<dbReference type="InterPro" id="IPR002328">
    <property type="entry name" value="ADH_Zn_CS"/>
</dbReference>
<evidence type="ECO:0000256" key="4">
    <source>
        <dbReference type="ARBA" id="ARBA00022833"/>
    </source>
</evidence>
<dbReference type="InterPro" id="IPR011032">
    <property type="entry name" value="GroES-like_sf"/>
</dbReference>
<dbReference type="PANTHER" id="PTHR42813">
    <property type="entry name" value="ZINC-TYPE ALCOHOL DEHYDROGENASE-LIKE"/>
    <property type="match status" value="1"/>
</dbReference>
<dbReference type="SMART" id="SM00829">
    <property type="entry name" value="PKS_ER"/>
    <property type="match status" value="1"/>
</dbReference>
<comment type="caution">
    <text evidence="8">The sequence shown here is derived from an EMBL/GenBank/DDBJ whole genome shotgun (WGS) entry which is preliminary data.</text>
</comment>
<comment type="cofactor">
    <cofactor evidence="1 6">
        <name>Zn(2+)</name>
        <dbReference type="ChEBI" id="CHEBI:29105"/>
    </cofactor>
</comment>
<proteinExistence type="inferred from homology"/>
<dbReference type="Pfam" id="PF00107">
    <property type="entry name" value="ADH_zinc_N"/>
    <property type="match status" value="1"/>
</dbReference>
<organism evidence="8 9">
    <name type="scientific">Colletotrichum musicola</name>
    <dbReference type="NCBI Taxonomy" id="2175873"/>
    <lineage>
        <taxon>Eukaryota</taxon>
        <taxon>Fungi</taxon>
        <taxon>Dikarya</taxon>
        <taxon>Ascomycota</taxon>
        <taxon>Pezizomycotina</taxon>
        <taxon>Sordariomycetes</taxon>
        <taxon>Hypocreomycetidae</taxon>
        <taxon>Glomerellales</taxon>
        <taxon>Glomerellaceae</taxon>
        <taxon>Colletotrichum</taxon>
        <taxon>Colletotrichum orchidearum species complex</taxon>
    </lineage>
</organism>
<dbReference type="Gene3D" id="3.90.180.10">
    <property type="entry name" value="Medium-chain alcohol dehydrogenases, catalytic domain"/>
    <property type="match status" value="1"/>
</dbReference>
<dbReference type="GO" id="GO:0016491">
    <property type="term" value="F:oxidoreductase activity"/>
    <property type="evidence" value="ECO:0007669"/>
    <property type="project" value="UniProtKB-KW"/>
</dbReference>
<evidence type="ECO:0000259" key="7">
    <source>
        <dbReference type="SMART" id="SM00829"/>
    </source>
</evidence>
<sequence>MSATSRAARSILLRASRSSLPALAKTSNLPLQHHKLFSASPLTARYLSTMKALVYTGQKAVSLQDRPLPEILAPTDAVVKITKTTICGTDLHIRKGDVATCTPGRVLGHEGVGIIHKAGASVTRYKEGDRVLVSCISSCGTCEYCRRGMCSHCATGGWILGNTVDGTQAEYVRVPHAQSSLHPIPEGADEAALVMLSDIFPTGYECGVLCGKVQPGGTVVVVGAGPVGLASVITAQMYSPSKIIAIDTDPKRLEVAKNFGATDTVVSSGDTVAQIKALTDGKGCDTVIEAVGIPATFDLCQELLAPGGVLANVGVHGTKVDLHLQNLWDKNVAITTRLVDATTTPMLLKLVQSGKLQPSQLITHRFKLSEMEKAYETFGEASKHGALKVVIDVD</sequence>
<dbReference type="AlphaFoldDB" id="A0A8H6N5J2"/>
<dbReference type="CDD" id="cd08286">
    <property type="entry name" value="FDH_like_ADH2"/>
    <property type="match status" value="1"/>
</dbReference>
<comment type="similarity">
    <text evidence="2 6">Belongs to the zinc-containing alcohol dehydrogenase family.</text>
</comment>
<dbReference type="EMBL" id="WIGM01000598">
    <property type="protein sequence ID" value="KAF6820295.1"/>
    <property type="molecule type" value="Genomic_DNA"/>
</dbReference>
<dbReference type="Gene3D" id="3.40.50.720">
    <property type="entry name" value="NAD(P)-binding Rossmann-like Domain"/>
    <property type="match status" value="1"/>
</dbReference>
<accession>A0A8H6N5J2</accession>
<evidence type="ECO:0000256" key="5">
    <source>
        <dbReference type="ARBA" id="ARBA00023002"/>
    </source>
</evidence>
<evidence type="ECO:0000313" key="9">
    <source>
        <dbReference type="Proteomes" id="UP000639643"/>
    </source>
</evidence>
<dbReference type="Pfam" id="PF08240">
    <property type="entry name" value="ADH_N"/>
    <property type="match status" value="1"/>
</dbReference>